<dbReference type="GO" id="GO:0005886">
    <property type="term" value="C:plasma membrane"/>
    <property type="evidence" value="ECO:0007669"/>
    <property type="project" value="TreeGrafter"/>
</dbReference>
<dbReference type="PANTHER" id="PTHR30336:SF4">
    <property type="entry name" value="ENVELOPE BIOGENESIS FACTOR ELYC"/>
    <property type="match status" value="1"/>
</dbReference>
<keyword evidence="1" id="KW-0472">Membrane</keyword>
<keyword evidence="1" id="KW-1133">Transmembrane helix</keyword>
<name>A0A6P1DS51_9GAMM</name>
<accession>A0A6P1DS51</accession>
<dbReference type="GO" id="GO:0043164">
    <property type="term" value="P:Gram-negative-bacterium-type cell wall biogenesis"/>
    <property type="evidence" value="ECO:0007669"/>
    <property type="project" value="TreeGrafter"/>
</dbReference>
<proteinExistence type="predicted"/>
<reference evidence="4" key="1">
    <citation type="journal article" date="2020" name="Microbiol. Resour. Announc.">
        <title>Draft Genome Sequences of Thiorhodococcus mannitoliphagus and Thiorhodococcus minor, Purple Sulfur Photosynthetic Bacteria in the Gammaproteobacterial Family Chromatiaceae.</title>
        <authorList>
            <person name="Aviles F.A."/>
            <person name="Meyer T.E."/>
            <person name="Kyndt J.A."/>
        </authorList>
    </citation>
    <scope>NUCLEOTIDE SEQUENCE [LARGE SCALE GENOMIC DNA]</scope>
    <source>
        <strain evidence="4">DSM 18266</strain>
    </source>
</reference>
<dbReference type="PANTHER" id="PTHR30336">
    <property type="entry name" value="INNER MEMBRANE PROTEIN, PROBABLE PERMEASE"/>
    <property type="match status" value="1"/>
</dbReference>
<feature type="transmembrane region" description="Helical" evidence="1">
    <location>
        <begin position="6"/>
        <end position="27"/>
    </location>
</feature>
<comment type="caution">
    <text evidence="3">The sequence shown here is derived from an EMBL/GenBank/DDBJ whole genome shotgun (WGS) entry which is preliminary data.</text>
</comment>
<feature type="transmembrane region" description="Helical" evidence="1">
    <location>
        <begin position="34"/>
        <end position="56"/>
    </location>
</feature>
<dbReference type="InterPro" id="IPR003848">
    <property type="entry name" value="DUF218"/>
</dbReference>
<gene>
    <name evidence="3" type="ORF">G3480_11285</name>
</gene>
<evidence type="ECO:0000259" key="2">
    <source>
        <dbReference type="Pfam" id="PF02698"/>
    </source>
</evidence>
<dbReference type="CDD" id="cd06259">
    <property type="entry name" value="YdcF-like"/>
    <property type="match status" value="1"/>
</dbReference>
<sequence>MLYSIIKSFLIPPGVIILMLALALWLRHGVAARLLTFVAFTTLTLLCLPVIATSLMGPLEPYPAINLEAVPASAEAILILGAGRRTDAPEYGGDTLDDFSLRRVRYGALLHRATGLPVYVTGGRLHDEGAPVGRLMAEVLISEYGIPVAAAETESRTTWENATLTAPLLAQNGIHNVLLVSDAWHLPRAVAIFEQVGLRVTPAPTAFVHRPDWGEDMSYADWLPSIKAFSTSAYAIHEHLGRLWYQLRAWTQGVSPPEQVAG</sequence>
<dbReference type="Gene3D" id="3.40.50.620">
    <property type="entry name" value="HUPs"/>
    <property type="match status" value="1"/>
</dbReference>
<organism evidence="3 4">
    <name type="scientific">Thiorhodococcus mannitoliphagus</name>
    <dbReference type="NCBI Taxonomy" id="329406"/>
    <lineage>
        <taxon>Bacteria</taxon>
        <taxon>Pseudomonadati</taxon>
        <taxon>Pseudomonadota</taxon>
        <taxon>Gammaproteobacteria</taxon>
        <taxon>Chromatiales</taxon>
        <taxon>Chromatiaceae</taxon>
        <taxon>Thiorhodococcus</taxon>
    </lineage>
</organism>
<protein>
    <submittedName>
        <fullName evidence="3">YdcF family protein</fullName>
    </submittedName>
</protein>
<dbReference type="Proteomes" id="UP000471640">
    <property type="component" value="Unassembled WGS sequence"/>
</dbReference>
<dbReference type="Pfam" id="PF02698">
    <property type="entry name" value="DUF218"/>
    <property type="match status" value="1"/>
</dbReference>
<dbReference type="EMBL" id="JAAIJR010000039">
    <property type="protein sequence ID" value="NEX20888.1"/>
    <property type="molecule type" value="Genomic_DNA"/>
</dbReference>
<dbReference type="GO" id="GO:0000270">
    <property type="term" value="P:peptidoglycan metabolic process"/>
    <property type="evidence" value="ECO:0007669"/>
    <property type="project" value="TreeGrafter"/>
</dbReference>
<evidence type="ECO:0000256" key="1">
    <source>
        <dbReference type="SAM" id="Phobius"/>
    </source>
</evidence>
<dbReference type="AlphaFoldDB" id="A0A6P1DS51"/>
<evidence type="ECO:0000313" key="3">
    <source>
        <dbReference type="EMBL" id="NEX20888.1"/>
    </source>
</evidence>
<reference evidence="3 4" key="2">
    <citation type="submission" date="2020-02" db="EMBL/GenBank/DDBJ databases">
        <title>Genome sequences of Thiorhodococcus mannitoliphagus and Thiorhodococcus minor, purple sulfur photosynthetic bacteria in the gammaproteobacterial family, Chromatiaceae.</title>
        <authorList>
            <person name="Aviles F.A."/>
            <person name="Meyer T.E."/>
            <person name="Kyndt J.A."/>
        </authorList>
    </citation>
    <scope>NUCLEOTIDE SEQUENCE [LARGE SCALE GENOMIC DNA]</scope>
    <source>
        <strain evidence="3 4">DSM 18266</strain>
    </source>
</reference>
<dbReference type="RefSeq" id="WP_164653997.1">
    <property type="nucleotide sequence ID" value="NZ_JAAIJR010000039.1"/>
</dbReference>
<evidence type="ECO:0000313" key="4">
    <source>
        <dbReference type="Proteomes" id="UP000471640"/>
    </source>
</evidence>
<dbReference type="InterPro" id="IPR014729">
    <property type="entry name" value="Rossmann-like_a/b/a_fold"/>
</dbReference>
<keyword evidence="4" id="KW-1185">Reference proteome</keyword>
<feature type="domain" description="DUF218" evidence="2">
    <location>
        <begin position="75"/>
        <end position="241"/>
    </location>
</feature>
<keyword evidence="1" id="KW-0812">Transmembrane</keyword>
<dbReference type="InterPro" id="IPR051599">
    <property type="entry name" value="Cell_Envelope_Assoc"/>
</dbReference>